<sequence>MQPSPGLSQAAPLPPAVAAELARLERRLRQVAEEPALRELGALGEAPAVRVLRRIGSSQREVRTLTGYIITLARQEAFALNAQAVPTTESAACSSSSPCLRDESVHGLQYHNDVQMEEITSDLANHCMVMDESQGQEGSPVMMAVDNPSDCISQRDLNHDCIEVDNVVPGMASQANQMLTHYGDSIQKLISIVPHGVIMLAESLGNGRASEMWNHLQTGSPKHEMVPTHPRSESASSHLQHVLTCLQRGGPLGTHLGPECAIMLPKPVPNVVARKAFRETAIPQITVNELRKTASPQMCALEDLEFIRSFLILSYLCQNKMEDETVLTVDYIKSLKLLSIAHFESEIWSSFGRKNFQASNRPASDRPKNLDSDPSKTKVYRCEIEIRGDSIFLVLKGPYMDNKRTHLQKVLGDDNVLVVKFMVPSDNNADFYRQQYHKIVEDGIVLGLRLYRFFAYKDGKKGKKNKDDEQGEIKKCTSPDSYYFVCTDSEDESYILSHKTVDQCRKLFMHIHTAPTLGNYMKRFSLILSKTETLDVDLSTVHVILIDDEPCRDEHGKIDTTDGKIHTDGTGFISENLAKKCPNRIIKGKKSKDYMHRGETMPLLMQVRLFYNGYAVKGTLLVDKRLQDNAIVVRPSMVKVKADPKLSGMQSLSSLEIVSTSHQSGRTSTSRSLISLLRCAGVEAEYFMELLHNAIEGVANARYDFRHALKLASRYANMEDSMLELMIHSGIPLEEPHLLSRLNFIAKQEMKGFREGKLPIEECYNLMGSTDPTGTLKPNEVCVILDSGQYSGDVLVFKYPGLHFGDIHALTAKQISGLEKNFVGYSKNAILFPISGKRSLADEMANSDFDGDEYWISRNHMLLKGFKKQSEPWVPLFKPEETQQRPKGPLDFNGSVLERLLFNECLTATFIPNYALGISSDCWLAYMDRFITEEVDEGEKESIAKKMIKLVNLYYWALDGNKVKVDRDLRVEAYPHFMEKKGFKSYHSTSILGRIYDETEKAISQQSENDKQIQITMLPCFTEVEATPKCESLWEDRYQEYLRKSRELINLDKEEKDDEFQKLYQYYKRLLYCADEFEETQRDHFEVFMEACAIYRIVYERARTTKSIGKCRFVWTVAGAALCHLHAKKYAMQRGEKAALCPISVIRQLY</sequence>
<evidence type="ECO:0000256" key="3">
    <source>
        <dbReference type="ARBA" id="ARBA00022679"/>
    </source>
</evidence>
<comment type="caution">
    <text evidence="13">The sequence shown here is derived from an EMBL/GenBank/DDBJ whole genome shotgun (WGS) entry which is preliminary data.</text>
</comment>
<reference evidence="13" key="1">
    <citation type="submission" date="2020-05" db="EMBL/GenBank/DDBJ databases">
        <title>WGS assembly of Panicum virgatum.</title>
        <authorList>
            <person name="Lovell J.T."/>
            <person name="Jenkins J."/>
            <person name="Shu S."/>
            <person name="Juenger T.E."/>
            <person name="Schmutz J."/>
        </authorList>
    </citation>
    <scope>NUCLEOTIDE SEQUENCE</scope>
    <source>
        <strain evidence="13">AP13</strain>
    </source>
</reference>
<dbReference type="Pfam" id="PF26253">
    <property type="entry name" value="RdRP_head"/>
    <property type="match status" value="1"/>
</dbReference>
<evidence type="ECO:0000256" key="5">
    <source>
        <dbReference type="ARBA" id="ARBA00022884"/>
    </source>
</evidence>
<evidence type="ECO:0000256" key="6">
    <source>
        <dbReference type="ARBA" id="ARBA00023158"/>
    </source>
</evidence>
<dbReference type="PANTHER" id="PTHR23079">
    <property type="entry name" value="RNA-DEPENDENT RNA POLYMERASE"/>
    <property type="match status" value="1"/>
</dbReference>
<keyword evidence="2 9" id="KW-0696">RNA-directed RNA polymerase</keyword>
<keyword evidence="14" id="KW-1185">Reference proteome</keyword>
<dbReference type="InterPro" id="IPR007855">
    <property type="entry name" value="RDRP"/>
</dbReference>
<evidence type="ECO:0000256" key="7">
    <source>
        <dbReference type="ARBA" id="ARBA00048744"/>
    </source>
</evidence>
<keyword evidence="4 9" id="KW-0548">Nucleotidyltransferase</keyword>
<dbReference type="GO" id="GO:0030422">
    <property type="term" value="P:siRNA processing"/>
    <property type="evidence" value="ECO:0007669"/>
    <property type="project" value="TreeGrafter"/>
</dbReference>
<evidence type="ECO:0000256" key="1">
    <source>
        <dbReference type="ARBA" id="ARBA00005762"/>
    </source>
</evidence>
<dbReference type="OrthoDB" id="629151at2759"/>
<dbReference type="Pfam" id="PF26249">
    <property type="entry name" value="4HB_RdRP3_N"/>
    <property type="match status" value="1"/>
</dbReference>
<evidence type="ECO:0000259" key="12">
    <source>
        <dbReference type="Pfam" id="PF26253"/>
    </source>
</evidence>
<organism evidence="13 14">
    <name type="scientific">Panicum virgatum</name>
    <name type="common">Blackwell switchgrass</name>
    <dbReference type="NCBI Taxonomy" id="38727"/>
    <lineage>
        <taxon>Eukaryota</taxon>
        <taxon>Viridiplantae</taxon>
        <taxon>Streptophyta</taxon>
        <taxon>Embryophyta</taxon>
        <taxon>Tracheophyta</taxon>
        <taxon>Spermatophyta</taxon>
        <taxon>Magnoliopsida</taxon>
        <taxon>Liliopsida</taxon>
        <taxon>Poales</taxon>
        <taxon>Poaceae</taxon>
        <taxon>PACMAD clade</taxon>
        <taxon>Panicoideae</taxon>
        <taxon>Panicodae</taxon>
        <taxon>Paniceae</taxon>
        <taxon>Panicinae</taxon>
        <taxon>Panicum</taxon>
        <taxon>Panicum sect. Hiantes</taxon>
    </lineage>
</organism>
<keyword evidence="5 9" id="KW-0694">RNA-binding</keyword>
<comment type="function">
    <text evidence="8 9">Probably involved in the RNA silencing pathway and required for the generation of small interfering RNAs (siRNAs).</text>
</comment>
<dbReference type="InterPro" id="IPR058697">
    <property type="entry name" value="RDRP3-5_N"/>
</dbReference>
<dbReference type="EC" id="2.7.7.48" evidence="9"/>
<proteinExistence type="inferred from homology"/>
<dbReference type="Pfam" id="PF05183">
    <property type="entry name" value="RdRP"/>
    <property type="match status" value="1"/>
</dbReference>
<evidence type="ECO:0000256" key="2">
    <source>
        <dbReference type="ARBA" id="ARBA00022484"/>
    </source>
</evidence>
<evidence type="ECO:0000313" key="13">
    <source>
        <dbReference type="EMBL" id="KAG2565344.1"/>
    </source>
</evidence>
<dbReference type="EMBL" id="CM029050">
    <property type="protein sequence ID" value="KAG2565344.1"/>
    <property type="molecule type" value="Genomic_DNA"/>
</dbReference>
<evidence type="ECO:0000256" key="8">
    <source>
        <dbReference type="ARBA" id="ARBA00093763"/>
    </source>
</evidence>
<evidence type="ECO:0000259" key="11">
    <source>
        <dbReference type="Pfam" id="PF26249"/>
    </source>
</evidence>
<dbReference type="GO" id="GO:0031380">
    <property type="term" value="C:nuclear RNA-directed RNA polymerase complex"/>
    <property type="evidence" value="ECO:0007669"/>
    <property type="project" value="TreeGrafter"/>
</dbReference>
<dbReference type="AlphaFoldDB" id="A0A8T0Q4W5"/>
<dbReference type="PANTHER" id="PTHR23079:SF55">
    <property type="entry name" value="RNA-DIRECTED RNA POLYMERASE"/>
    <property type="match status" value="1"/>
</dbReference>
<dbReference type="InterPro" id="IPR058752">
    <property type="entry name" value="RDRP_C_head"/>
</dbReference>
<comment type="catalytic activity">
    <reaction evidence="7 9">
        <text>RNA(n) + a ribonucleoside 5'-triphosphate = RNA(n+1) + diphosphate</text>
        <dbReference type="Rhea" id="RHEA:21248"/>
        <dbReference type="Rhea" id="RHEA-COMP:14527"/>
        <dbReference type="Rhea" id="RHEA-COMP:17342"/>
        <dbReference type="ChEBI" id="CHEBI:33019"/>
        <dbReference type="ChEBI" id="CHEBI:61557"/>
        <dbReference type="ChEBI" id="CHEBI:140395"/>
        <dbReference type="EC" id="2.7.7.48"/>
    </reaction>
</comment>
<evidence type="ECO:0000256" key="9">
    <source>
        <dbReference type="RuleBase" id="RU363098"/>
    </source>
</evidence>
<keyword evidence="3 9" id="KW-0808">Transferase</keyword>
<feature type="domain" description="RDRP core" evidence="10">
    <location>
        <begin position="394"/>
        <end position="998"/>
    </location>
</feature>
<accession>A0A8T0Q4W5</accession>
<evidence type="ECO:0000259" key="10">
    <source>
        <dbReference type="Pfam" id="PF05183"/>
    </source>
</evidence>
<comment type="similarity">
    <text evidence="1 9">Belongs to the RdRP family.</text>
</comment>
<gene>
    <name evidence="13" type="ORF">PVAP13_7NG058917</name>
</gene>
<dbReference type="Proteomes" id="UP000823388">
    <property type="component" value="Chromosome 7N"/>
</dbReference>
<evidence type="ECO:0000313" key="14">
    <source>
        <dbReference type="Proteomes" id="UP000823388"/>
    </source>
</evidence>
<evidence type="ECO:0000256" key="4">
    <source>
        <dbReference type="ARBA" id="ARBA00022695"/>
    </source>
</evidence>
<name>A0A8T0Q4W5_PANVG</name>
<dbReference type="GO" id="GO:0003968">
    <property type="term" value="F:RNA-directed RNA polymerase activity"/>
    <property type="evidence" value="ECO:0007669"/>
    <property type="project" value="UniProtKB-KW"/>
</dbReference>
<protein>
    <recommendedName>
        <fullName evidence="9">RNA-dependent RNA polymerase</fullName>
        <ecNumber evidence="9">2.7.7.48</ecNumber>
    </recommendedName>
</protein>
<feature type="domain" description="RDRP C-terminal head" evidence="12">
    <location>
        <begin position="1052"/>
        <end position="1136"/>
    </location>
</feature>
<keyword evidence="6 9" id="KW-0943">RNA-mediated gene silencing</keyword>
<feature type="domain" description="RDRP3-5 N-terminal" evidence="11">
    <location>
        <begin position="11"/>
        <end position="84"/>
    </location>
</feature>
<dbReference type="InterPro" id="IPR057596">
    <property type="entry name" value="RDRP_core"/>
</dbReference>
<dbReference type="GO" id="GO:0003723">
    <property type="term" value="F:RNA binding"/>
    <property type="evidence" value="ECO:0007669"/>
    <property type="project" value="UniProtKB-KW"/>
</dbReference>